<keyword evidence="4" id="KW-0732">Signal</keyword>
<dbReference type="PANTHER" id="PTHR30532">
    <property type="entry name" value="IRON III DICITRATE-BINDING PERIPLASMIC PROTEIN"/>
    <property type="match status" value="1"/>
</dbReference>
<proteinExistence type="inferred from homology"/>
<dbReference type="PROSITE" id="PS50983">
    <property type="entry name" value="FE_B12_PBP"/>
    <property type="match status" value="1"/>
</dbReference>
<dbReference type="Proteomes" id="UP000002212">
    <property type="component" value="Chromosome"/>
</dbReference>
<evidence type="ECO:0000256" key="4">
    <source>
        <dbReference type="ARBA" id="ARBA00022729"/>
    </source>
</evidence>
<comment type="similarity">
    <text evidence="2">Belongs to the bacterial solute-binding protein 8 family.</text>
</comment>
<dbReference type="InterPro" id="IPR002491">
    <property type="entry name" value="ABC_transptr_periplasmic_BD"/>
</dbReference>
<reference evidence="6 7" key="1">
    <citation type="submission" date="2009-03" db="EMBL/GenBank/DDBJ databases">
        <title>Comparison of the complete genome sequences of Rhodococcus erythropolis PR4 and Rhodococcus opacus B4.</title>
        <authorList>
            <person name="Takarada H."/>
            <person name="Sekine M."/>
            <person name="Hosoyama A."/>
            <person name="Yamada R."/>
            <person name="Fujisawa T."/>
            <person name="Omata S."/>
            <person name="Shimizu A."/>
            <person name="Tsukatani N."/>
            <person name="Tanikawa S."/>
            <person name="Fujita N."/>
            <person name="Harayama S."/>
        </authorList>
    </citation>
    <scope>NUCLEOTIDE SEQUENCE [LARGE SCALE GENOMIC DNA]</scope>
    <source>
        <strain evidence="6 7">B4</strain>
    </source>
</reference>
<dbReference type="PANTHER" id="PTHR30532:SF1">
    <property type="entry name" value="IRON(3+)-HYDROXAMATE-BINDING PROTEIN FHUD"/>
    <property type="match status" value="1"/>
</dbReference>
<dbReference type="PATRIC" id="fig|632772.20.peg.5108"/>
<name>C1AT71_RHOOB</name>
<dbReference type="AlphaFoldDB" id="C1AT71"/>
<dbReference type="GO" id="GO:1901678">
    <property type="term" value="P:iron coordination entity transport"/>
    <property type="evidence" value="ECO:0007669"/>
    <property type="project" value="UniProtKB-ARBA"/>
</dbReference>
<evidence type="ECO:0000313" key="7">
    <source>
        <dbReference type="Proteomes" id="UP000002212"/>
    </source>
</evidence>
<dbReference type="InterPro" id="IPR051313">
    <property type="entry name" value="Bact_iron-sidero_bind"/>
</dbReference>
<sequence>MQLKELSRLRQAVVLGATAILAVGVVGCSSSDDSAGSDSGATSSAAASSEKRTFEAQNGAIEIPAEPQSIVACGYAVLPLIQAKANLSAVCEWTREVDNMDAETKAAYDALPKVAQDADISTLNYEGVSAAEPDLIIMGVPARAQSMVDMAKLQSLAPVVFLGPKAPGEWRTLGEQFADAAGVSDNYGEFKQQYDDKAAQIAAKYKDSLGTLTFGGVCDSCAGDPGEFYREFTSSYTTNLFDDLGLQFPGQPADPADVHGEFVSTEQIAASLGNVDVIVYGVGPDGKVSPELQALMDSPLWKSLPAVQAGNVVPVQHALAATYQTALLALDSIDEGLSKLPANKQ</sequence>
<accession>C1AT71</accession>
<dbReference type="RefSeq" id="WP_015888647.1">
    <property type="nucleotide sequence ID" value="NC_012522.1"/>
</dbReference>
<evidence type="ECO:0000256" key="1">
    <source>
        <dbReference type="ARBA" id="ARBA00004196"/>
    </source>
</evidence>
<organism evidence="6 7">
    <name type="scientific">Rhodococcus opacus (strain B4)</name>
    <dbReference type="NCBI Taxonomy" id="632772"/>
    <lineage>
        <taxon>Bacteria</taxon>
        <taxon>Bacillati</taxon>
        <taxon>Actinomycetota</taxon>
        <taxon>Actinomycetes</taxon>
        <taxon>Mycobacteriales</taxon>
        <taxon>Nocardiaceae</taxon>
        <taxon>Rhodococcus</taxon>
    </lineage>
</organism>
<evidence type="ECO:0000259" key="5">
    <source>
        <dbReference type="PROSITE" id="PS50983"/>
    </source>
</evidence>
<protein>
    <submittedName>
        <fullName evidence="6">Putative ABC transporter substrate-binding protein</fullName>
    </submittedName>
</protein>
<evidence type="ECO:0000256" key="3">
    <source>
        <dbReference type="ARBA" id="ARBA00022448"/>
    </source>
</evidence>
<dbReference type="EMBL" id="AP011115">
    <property type="protein sequence ID" value="BAH53135.1"/>
    <property type="molecule type" value="Genomic_DNA"/>
</dbReference>
<dbReference type="SUPFAM" id="SSF53807">
    <property type="entry name" value="Helical backbone' metal receptor"/>
    <property type="match status" value="1"/>
</dbReference>
<keyword evidence="3" id="KW-0813">Transport</keyword>
<dbReference type="Gene3D" id="3.40.50.1980">
    <property type="entry name" value="Nitrogenase molybdenum iron protein domain"/>
    <property type="match status" value="2"/>
</dbReference>
<dbReference type="GO" id="GO:0030288">
    <property type="term" value="C:outer membrane-bounded periplasmic space"/>
    <property type="evidence" value="ECO:0007669"/>
    <property type="project" value="TreeGrafter"/>
</dbReference>
<dbReference type="HOGENOM" id="CLU_038034_0_3_11"/>
<dbReference type="Pfam" id="PF01497">
    <property type="entry name" value="Peripla_BP_2"/>
    <property type="match status" value="1"/>
</dbReference>
<evidence type="ECO:0000256" key="2">
    <source>
        <dbReference type="ARBA" id="ARBA00008814"/>
    </source>
</evidence>
<gene>
    <name evidence="6" type="ordered locus">ROP_48880</name>
</gene>
<dbReference type="PROSITE" id="PS51257">
    <property type="entry name" value="PROKAR_LIPOPROTEIN"/>
    <property type="match status" value="1"/>
</dbReference>
<dbReference type="STRING" id="632772.ROP_48880"/>
<feature type="domain" description="Fe/B12 periplasmic-binding" evidence="5">
    <location>
        <begin position="69"/>
        <end position="345"/>
    </location>
</feature>
<comment type="subcellular location">
    <subcellularLocation>
        <location evidence="1">Cell envelope</location>
    </subcellularLocation>
</comment>
<evidence type="ECO:0000313" key="6">
    <source>
        <dbReference type="EMBL" id="BAH53135.1"/>
    </source>
</evidence>
<dbReference type="KEGG" id="rop:ROP_48880"/>
<dbReference type="OrthoDB" id="9793175at2"/>